<dbReference type="Pfam" id="PF09388">
    <property type="entry name" value="SpoOE-like"/>
    <property type="match status" value="1"/>
</dbReference>
<dbReference type="EMBL" id="CP017080">
    <property type="protein sequence ID" value="AOH54021.1"/>
    <property type="molecule type" value="Genomic_DNA"/>
</dbReference>
<dbReference type="GO" id="GO:0046983">
    <property type="term" value="F:protein dimerization activity"/>
    <property type="evidence" value="ECO:0007669"/>
    <property type="project" value="InterPro"/>
</dbReference>
<dbReference type="GO" id="GO:0043937">
    <property type="term" value="P:regulation of sporulation"/>
    <property type="evidence" value="ECO:0007669"/>
    <property type="project" value="InterPro"/>
</dbReference>
<sequence>MGGVYKLFSRKITPEIIEEKRQEMIELAENFGINSLLTIQASQELDTLLNALTKTREAEYFSLQKVYRYF</sequence>
<protein>
    <recommendedName>
        <fullName evidence="3">Aspartyl-phosphate phosphatase Spo0E family protein</fullName>
    </recommendedName>
</protein>
<dbReference type="InterPro" id="IPR036638">
    <property type="entry name" value="HLH_DNA-bd_sf"/>
</dbReference>
<dbReference type="PANTHER" id="PTHR41263">
    <property type="entry name" value="ASPARTYL-PHOSPHATE PHOSPHATASE YISI"/>
    <property type="match status" value="1"/>
</dbReference>
<dbReference type="InterPro" id="IPR053028">
    <property type="entry name" value="Spo0E-like_phosphatase"/>
</dbReference>
<dbReference type="Gene3D" id="4.10.280.10">
    <property type="entry name" value="Helix-loop-helix DNA-binding domain"/>
    <property type="match status" value="1"/>
</dbReference>
<dbReference type="KEGG" id="bmur:ABE28_006630"/>
<dbReference type="InterPro" id="IPR037208">
    <property type="entry name" value="Spo0E-like_sf"/>
</dbReference>
<proteinExistence type="predicted"/>
<dbReference type="OrthoDB" id="2973153at2"/>
<name>A0A1B3XLC6_9BACI</name>
<reference evidence="1 2" key="1">
    <citation type="submission" date="2016-08" db="EMBL/GenBank/DDBJ databases">
        <title>Complete genome sequence of Bacillus muralis G25-68, a strain with toxicity to nematodes.</title>
        <authorList>
            <person name="Zheng Z."/>
        </authorList>
    </citation>
    <scope>NUCLEOTIDE SEQUENCE [LARGE SCALE GENOMIC DNA]</scope>
    <source>
        <strain evidence="1 2">G25-68</strain>
    </source>
</reference>
<dbReference type="SUPFAM" id="SSF140500">
    <property type="entry name" value="BAS1536-like"/>
    <property type="match status" value="1"/>
</dbReference>
<evidence type="ECO:0008006" key="3">
    <source>
        <dbReference type="Google" id="ProtNLM"/>
    </source>
</evidence>
<accession>A0A1B3XLC6</accession>
<dbReference type="Proteomes" id="UP000077926">
    <property type="component" value="Chromosome"/>
</dbReference>
<keyword evidence="2" id="KW-1185">Reference proteome</keyword>
<evidence type="ECO:0000313" key="1">
    <source>
        <dbReference type="EMBL" id="AOH54021.1"/>
    </source>
</evidence>
<organism evidence="1 2">
    <name type="scientific">Peribacillus muralis</name>
    <dbReference type="NCBI Taxonomy" id="264697"/>
    <lineage>
        <taxon>Bacteria</taxon>
        <taxon>Bacillati</taxon>
        <taxon>Bacillota</taxon>
        <taxon>Bacilli</taxon>
        <taxon>Bacillales</taxon>
        <taxon>Bacillaceae</taxon>
        <taxon>Peribacillus</taxon>
    </lineage>
</organism>
<dbReference type="PANTHER" id="PTHR41263:SF1">
    <property type="entry name" value="ASPARTYL-PHOSPHATE PHOSPHATASE YISI"/>
    <property type="match status" value="1"/>
</dbReference>
<dbReference type="InterPro" id="IPR018540">
    <property type="entry name" value="Spo0E-like"/>
</dbReference>
<evidence type="ECO:0000313" key="2">
    <source>
        <dbReference type="Proteomes" id="UP000077926"/>
    </source>
</evidence>
<dbReference type="AlphaFoldDB" id="A0A1B3XLC6"/>
<gene>
    <name evidence="1" type="ORF">ABE28_006630</name>
</gene>